<dbReference type="AlphaFoldDB" id="A0AA51RR16"/>
<keyword evidence="1" id="KW-0812">Transmembrane</keyword>
<dbReference type="EMBL" id="CP133548">
    <property type="protein sequence ID" value="WMS86088.1"/>
    <property type="molecule type" value="Genomic_DNA"/>
</dbReference>
<proteinExistence type="predicted"/>
<keyword evidence="1" id="KW-1133">Transmembrane helix</keyword>
<evidence type="ECO:0000313" key="2">
    <source>
        <dbReference type="EMBL" id="WMS86088.1"/>
    </source>
</evidence>
<name>A0AA51RR16_9GAMM</name>
<feature type="transmembrane region" description="Helical" evidence="1">
    <location>
        <begin position="12"/>
        <end position="32"/>
    </location>
</feature>
<sequence>MKLQFRRPPLLALICYVAGFVLIIPTFCHQYFNLAWISATLNLQLFIAGALIVAVGSLLNWTIPLLQKR</sequence>
<keyword evidence="3" id="KW-1185">Reference proteome</keyword>
<evidence type="ECO:0000256" key="1">
    <source>
        <dbReference type="SAM" id="Phobius"/>
    </source>
</evidence>
<accession>A0AA51RR16</accession>
<keyword evidence="1" id="KW-0472">Membrane</keyword>
<reference evidence="2 3" key="1">
    <citation type="submission" date="2023-08" db="EMBL/GenBank/DDBJ databases">
        <title>Pleionea litopenaei sp. nov., isolated from stomach of juvenile Litopenaeus vannamei.</title>
        <authorList>
            <person name="Rho A.M."/>
            <person name="Hwang C.Y."/>
        </authorList>
    </citation>
    <scope>NUCLEOTIDE SEQUENCE [LARGE SCALE GENOMIC DNA]</scope>
    <source>
        <strain evidence="2 3">HL-JVS1</strain>
    </source>
</reference>
<dbReference type="Proteomes" id="UP001239782">
    <property type="component" value="Chromosome"/>
</dbReference>
<protein>
    <submittedName>
        <fullName evidence="2">Uncharacterized protein</fullName>
    </submittedName>
</protein>
<evidence type="ECO:0000313" key="3">
    <source>
        <dbReference type="Proteomes" id="UP001239782"/>
    </source>
</evidence>
<organism evidence="2 3">
    <name type="scientific">Pleionea litopenaei</name>
    <dbReference type="NCBI Taxonomy" id="3070815"/>
    <lineage>
        <taxon>Bacteria</taxon>
        <taxon>Pseudomonadati</taxon>
        <taxon>Pseudomonadota</taxon>
        <taxon>Gammaproteobacteria</taxon>
        <taxon>Oceanospirillales</taxon>
        <taxon>Pleioneaceae</taxon>
        <taxon>Pleionea</taxon>
    </lineage>
</organism>
<feature type="transmembrane region" description="Helical" evidence="1">
    <location>
        <begin position="44"/>
        <end position="66"/>
    </location>
</feature>
<dbReference type="KEGG" id="plei:Q9312_12755"/>
<gene>
    <name evidence="2" type="ORF">Q9312_12755</name>
</gene>
<dbReference type="RefSeq" id="WP_309201239.1">
    <property type="nucleotide sequence ID" value="NZ_CP133548.1"/>
</dbReference>